<accession>A0ABV7CP16</accession>
<keyword evidence="2 5" id="KW-0238">DNA-binding</keyword>
<keyword evidence="1" id="KW-0805">Transcription regulation</keyword>
<protein>
    <submittedName>
        <fullName evidence="5">LacI family DNA-binding transcriptional regulator</fullName>
    </submittedName>
</protein>
<comment type="caution">
    <text evidence="5">The sequence shown here is derived from an EMBL/GenBank/DDBJ whole genome shotgun (WGS) entry which is preliminary data.</text>
</comment>
<feature type="domain" description="HTH lacI-type" evidence="4">
    <location>
        <begin position="2"/>
        <end position="56"/>
    </location>
</feature>
<sequence>MATIYDVSVMAGVSLATVSRVINKTGNVSEKTTQKVTQAMERLGYRPNAIAQSLASNRSNSIGILIPELCGPFFGNLMAGAEKRLREANKHAIITAGHSKAETEKAGIEFLLSRNCDALILHIDALSDQYLVDLAAQGKEIVVINRYVEPLKSRCIYLDNKTGGYLATKAMLDAGHSKIAYISGPTWKEDANQRLAGHHQALQEAGIADNPHLYVTGDFKQESGTAGLQTLLARDSDFTALVCANDEMASGAMAYARDIKLALPEQLSIIGFDNIVYSSYLYPSLATVDYPVEEMAKMAAALILKEVYQQKGLQINNEFYPSIVMRDSLQKRPS</sequence>
<dbReference type="InterPro" id="IPR010982">
    <property type="entry name" value="Lambda_DNA-bd_dom_sf"/>
</dbReference>
<reference evidence="6" key="1">
    <citation type="journal article" date="2019" name="Int. J. Syst. Evol. Microbiol.">
        <title>The Global Catalogue of Microorganisms (GCM) 10K type strain sequencing project: providing services to taxonomists for standard genome sequencing and annotation.</title>
        <authorList>
            <consortium name="The Broad Institute Genomics Platform"/>
            <consortium name="The Broad Institute Genome Sequencing Center for Infectious Disease"/>
            <person name="Wu L."/>
            <person name="Ma J."/>
        </authorList>
    </citation>
    <scope>NUCLEOTIDE SEQUENCE [LARGE SCALE GENOMIC DNA]</scope>
    <source>
        <strain evidence="6">KCTC 42730</strain>
    </source>
</reference>
<dbReference type="CDD" id="cd01392">
    <property type="entry name" value="HTH_LacI"/>
    <property type="match status" value="1"/>
</dbReference>
<dbReference type="SUPFAM" id="SSF53822">
    <property type="entry name" value="Periplasmic binding protein-like I"/>
    <property type="match status" value="1"/>
</dbReference>
<dbReference type="PANTHER" id="PTHR30146:SF109">
    <property type="entry name" value="HTH-TYPE TRANSCRIPTIONAL REGULATOR GALS"/>
    <property type="match status" value="1"/>
</dbReference>
<evidence type="ECO:0000256" key="3">
    <source>
        <dbReference type="ARBA" id="ARBA00023163"/>
    </source>
</evidence>
<dbReference type="CDD" id="cd06270">
    <property type="entry name" value="PBP1_GalS-like"/>
    <property type="match status" value="1"/>
</dbReference>
<dbReference type="GO" id="GO:0003677">
    <property type="term" value="F:DNA binding"/>
    <property type="evidence" value="ECO:0007669"/>
    <property type="project" value="UniProtKB-KW"/>
</dbReference>
<dbReference type="InterPro" id="IPR046335">
    <property type="entry name" value="LacI/GalR-like_sensor"/>
</dbReference>
<dbReference type="Pfam" id="PF13377">
    <property type="entry name" value="Peripla_BP_3"/>
    <property type="match status" value="1"/>
</dbReference>
<keyword evidence="3" id="KW-0804">Transcription</keyword>
<evidence type="ECO:0000256" key="1">
    <source>
        <dbReference type="ARBA" id="ARBA00023015"/>
    </source>
</evidence>
<evidence type="ECO:0000259" key="4">
    <source>
        <dbReference type="PROSITE" id="PS50932"/>
    </source>
</evidence>
<dbReference type="Pfam" id="PF00356">
    <property type="entry name" value="LacI"/>
    <property type="match status" value="1"/>
</dbReference>
<dbReference type="Proteomes" id="UP001595453">
    <property type="component" value="Unassembled WGS sequence"/>
</dbReference>
<organism evidence="5 6">
    <name type="scientific">Pseudoalteromonas fenneropenaei</name>
    <dbReference type="NCBI Taxonomy" id="1737459"/>
    <lineage>
        <taxon>Bacteria</taxon>
        <taxon>Pseudomonadati</taxon>
        <taxon>Pseudomonadota</taxon>
        <taxon>Gammaproteobacteria</taxon>
        <taxon>Alteromonadales</taxon>
        <taxon>Pseudoalteromonadaceae</taxon>
        <taxon>Pseudoalteromonas</taxon>
    </lineage>
</organism>
<dbReference type="InterPro" id="IPR000843">
    <property type="entry name" value="HTH_LacI"/>
</dbReference>
<evidence type="ECO:0000313" key="5">
    <source>
        <dbReference type="EMBL" id="MFC3034263.1"/>
    </source>
</evidence>
<dbReference type="Gene3D" id="3.40.50.2300">
    <property type="match status" value="2"/>
</dbReference>
<evidence type="ECO:0000313" key="6">
    <source>
        <dbReference type="Proteomes" id="UP001595453"/>
    </source>
</evidence>
<gene>
    <name evidence="5" type="ORF">ACFOEE_17290</name>
</gene>
<proteinExistence type="predicted"/>
<dbReference type="EMBL" id="JBHRSD010000035">
    <property type="protein sequence ID" value="MFC3034263.1"/>
    <property type="molecule type" value="Genomic_DNA"/>
</dbReference>
<dbReference type="RefSeq" id="WP_377127225.1">
    <property type="nucleotide sequence ID" value="NZ_JBHRSD010000035.1"/>
</dbReference>
<dbReference type="Gene3D" id="1.10.260.40">
    <property type="entry name" value="lambda repressor-like DNA-binding domains"/>
    <property type="match status" value="1"/>
</dbReference>
<dbReference type="SMART" id="SM00354">
    <property type="entry name" value="HTH_LACI"/>
    <property type="match status" value="1"/>
</dbReference>
<name>A0ABV7CP16_9GAMM</name>
<evidence type="ECO:0000256" key="2">
    <source>
        <dbReference type="ARBA" id="ARBA00023125"/>
    </source>
</evidence>
<dbReference type="SUPFAM" id="SSF47413">
    <property type="entry name" value="lambda repressor-like DNA-binding domains"/>
    <property type="match status" value="1"/>
</dbReference>
<dbReference type="PROSITE" id="PS50932">
    <property type="entry name" value="HTH_LACI_2"/>
    <property type="match status" value="1"/>
</dbReference>
<dbReference type="PANTHER" id="PTHR30146">
    <property type="entry name" value="LACI-RELATED TRANSCRIPTIONAL REPRESSOR"/>
    <property type="match status" value="1"/>
</dbReference>
<dbReference type="InterPro" id="IPR028082">
    <property type="entry name" value="Peripla_BP_I"/>
</dbReference>
<keyword evidence="6" id="KW-1185">Reference proteome</keyword>
<dbReference type="PRINTS" id="PR00036">
    <property type="entry name" value="HTHLACI"/>
</dbReference>